<protein>
    <recommendedName>
        <fullName evidence="5">Transmembrane protein</fullName>
    </recommendedName>
</protein>
<keyword evidence="2" id="KW-0732">Signal</keyword>
<dbReference type="OrthoDB" id="10412524at2759"/>
<name>A0A2G9I599_9LAMI</name>
<feature type="chain" id="PRO_5013836305" description="Transmembrane protein" evidence="2">
    <location>
        <begin position="22"/>
        <end position="73"/>
    </location>
</feature>
<reference evidence="4" key="1">
    <citation type="journal article" date="2018" name="Gigascience">
        <title>Genome assembly of the Pink Ipe (Handroanthus impetiginosus, Bignoniaceae), a highly valued, ecologically keystone Neotropical timber forest tree.</title>
        <authorList>
            <person name="Silva-Junior O.B."/>
            <person name="Grattapaglia D."/>
            <person name="Novaes E."/>
            <person name="Collevatti R.G."/>
        </authorList>
    </citation>
    <scope>NUCLEOTIDE SEQUENCE [LARGE SCALE GENOMIC DNA]</scope>
    <source>
        <strain evidence="4">cv. UFG-1</strain>
    </source>
</reference>
<keyword evidence="1" id="KW-1133">Transmembrane helix</keyword>
<proteinExistence type="predicted"/>
<evidence type="ECO:0000256" key="1">
    <source>
        <dbReference type="SAM" id="Phobius"/>
    </source>
</evidence>
<dbReference type="AlphaFoldDB" id="A0A2G9I599"/>
<dbReference type="EMBL" id="NKXS01000339">
    <property type="protein sequence ID" value="PIN24938.1"/>
    <property type="molecule type" value="Genomic_DNA"/>
</dbReference>
<evidence type="ECO:0000313" key="4">
    <source>
        <dbReference type="Proteomes" id="UP000231279"/>
    </source>
</evidence>
<organism evidence="3 4">
    <name type="scientific">Handroanthus impetiginosus</name>
    <dbReference type="NCBI Taxonomy" id="429701"/>
    <lineage>
        <taxon>Eukaryota</taxon>
        <taxon>Viridiplantae</taxon>
        <taxon>Streptophyta</taxon>
        <taxon>Embryophyta</taxon>
        <taxon>Tracheophyta</taxon>
        <taxon>Spermatophyta</taxon>
        <taxon>Magnoliopsida</taxon>
        <taxon>eudicotyledons</taxon>
        <taxon>Gunneridae</taxon>
        <taxon>Pentapetalae</taxon>
        <taxon>asterids</taxon>
        <taxon>lamiids</taxon>
        <taxon>Lamiales</taxon>
        <taxon>Bignoniaceae</taxon>
        <taxon>Crescentiina</taxon>
        <taxon>Tabebuia alliance</taxon>
        <taxon>Handroanthus</taxon>
    </lineage>
</organism>
<sequence>MAFRFITYLACIVFLAAVVAAHEGHDHHNMAPAPAPSPGSPPPPSGAFSSYPSAVVGFLALVVSFFGVIGKRI</sequence>
<evidence type="ECO:0000313" key="3">
    <source>
        <dbReference type="EMBL" id="PIN24938.1"/>
    </source>
</evidence>
<comment type="caution">
    <text evidence="3">The sequence shown here is derived from an EMBL/GenBank/DDBJ whole genome shotgun (WGS) entry which is preliminary data.</text>
</comment>
<evidence type="ECO:0008006" key="5">
    <source>
        <dbReference type="Google" id="ProtNLM"/>
    </source>
</evidence>
<evidence type="ECO:0000256" key="2">
    <source>
        <dbReference type="SAM" id="SignalP"/>
    </source>
</evidence>
<keyword evidence="4" id="KW-1185">Reference proteome</keyword>
<dbReference type="Proteomes" id="UP000231279">
    <property type="component" value="Unassembled WGS sequence"/>
</dbReference>
<accession>A0A2G9I599</accession>
<gene>
    <name evidence="3" type="ORF">CDL12_02326</name>
</gene>
<keyword evidence="1" id="KW-0472">Membrane</keyword>
<feature type="signal peptide" evidence="2">
    <location>
        <begin position="1"/>
        <end position="21"/>
    </location>
</feature>
<feature type="transmembrane region" description="Helical" evidence="1">
    <location>
        <begin position="45"/>
        <end position="69"/>
    </location>
</feature>
<keyword evidence="1" id="KW-0812">Transmembrane</keyword>